<dbReference type="GO" id="GO:0006014">
    <property type="term" value="P:D-ribose metabolic process"/>
    <property type="evidence" value="ECO:0007669"/>
    <property type="project" value="TreeGrafter"/>
</dbReference>
<dbReference type="InterPro" id="IPR020672">
    <property type="entry name" value="Ribose5P_isomerase_typA_subgr"/>
</dbReference>
<dbReference type="STRING" id="53341.SAMN05421579_13122"/>
<comment type="catalytic activity">
    <reaction evidence="1 3">
        <text>aldehydo-D-ribose 5-phosphate = D-ribulose 5-phosphate</text>
        <dbReference type="Rhea" id="RHEA:14657"/>
        <dbReference type="ChEBI" id="CHEBI:58121"/>
        <dbReference type="ChEBI" id="CHEBI:58273"/>
        <dbReference type="EC" id="5.3.1.6"/>
    </reaction>
</comment>
<dbReference type="OrthoDB" id="5870696at2"/>
<dbReference type="RefSeq" id="WP_092519966.1">
    <property type="nucleotide sequence ID" value="NZ_CAWRAH010000065.1"/>
</dbReference>
<dbReference type="GO" id="GO:0004751">
    <property type="term" value="F:ribose-5-phosphate isomerase activity"/>
    <property type="evidence" value="ECO:0007669"/>
    <property type="project" value="UniProtKB-UniRule"/>
</dbReference>
<reference evidence="5" key="1">
    <citation type="submission" date="2016-10" db="EMBL/GenBank/DDBJ databases">
        <authorList>
            <person name="Varghese N."/>
            <person name="Submissions S."/>
        </authorList>
    </citation>
    <scope>NUCLEOTIDE SEQUENCE [LARGE SCALE GENOMIC DNA]</scope>
    <source>
        <strain evidence="5">DSM 16522</strain>
    </source>
</reference>
<evidence type="ECO:0000256" key="3">
    <source>
        <dbReference type="HAMAP-Rule" id="MF_00170"/>
    </source>
</evidence>
<dbReference type="PANTHER" id="PTHR11934">
    <property type="entry name" value="RIBOSE-5-PHOSPHATE ISOMERASE"/>
    <property type="match status" value="1"/>
</dbReference>
<evidence type="ECO:0000313" key="4">
    <source>
        <dbReference type="EMBL" id="SFN91306.1"/>
    </source>
</evidence>
<dbReference type="CDD" id="cd01398">
    <property type="entry name" value="RPI_A"/>
    <property type="match status" value="1"/>
</dbReference>
<dbReference type="EMBL" id="FOVO01000031">
    <property type="protein sequence ID" value="SFN91306.1"/>
    <property type="molecule type" value="Genomic_DNA"/>
</dbReference>
<dbReference type="PANTHER" id="PTHR11934:SF0">
    <property type="entry name" value="RIBOSE-5-PHOSPHATE ISOMERASE"/>
    <property type="match status" value="1"/>
</dbReference>
<dbReference type="Gene3D" id="3.40.50.1360">
    <property type="match status" value="1"/>
</dbReference>
<dbReference type="SUPFAM" id="SSF100950">
    <property type="entry name" value="NagB/RpiA/CoA transferase-like"/>
    <property type="match status" value="1"/>
</dbReference>
<dbReference type="HAMAP" id="MF_00170">
    <property type="entry name" value="Rib_5P_isom_A"/>
    <property type="match status" value="1"/>
</dbReference>
<dbReference type="InterPro" id="IPR004788">
    <property type="entry name" value="Ribose5P_isomerase_type_A"/>
</dbReference>
<proteinExistence type="inferred from homology"/>
<sequence>MTQDELKKAVGWAALEYVKPDTIVGVGTGSTAAHFIDALGTIKDKIEGAVSSSEASTEKLKSLGIPVFDCNEVDTLDIYVDGADEINDQMQMIKGGGAALTREKIIAAVAKKFICIIDSSKQVDVLGKFPLPIEVIPMARAYVARELVKLGGTPVYRENVVTDNGNDILDVHNLSIVDPVALENKINGIVGVVTVGLFANRGADVVLVGTADGVRVLAK</sequence>
<evidence type="ECO:0000256" key="2">
    <source>
        <dbReference type="ARBA" id="ARBA00023235"/>
    </source>
</evidence>
<dbReference type="SUPFAM" id="SSF75445">
    <property type="entry name" value="D-ribose-5-phosphate isomerase (RpiA), lid domain"/>
    <property type="match status" value="1"/>
</dbReference>
<evidence type="ECO:0000256" key="1">
    <source>
        <dbReference type="ARBA" id="ARBA00001713"/>
    </source>
</evidence>
<name>A0A1I5CWR7_9GAMM</name>
<dbReference type="EC" id="5.3.1.6" evidence="3"/>
<dbReference type="Gene3D" id="3.30.70.260">
    <property type="match status" value="1"/>
</dbReference>
<dbReference type="NCBIfam" id="NF001924">
    <property type="entry name" value="PRK00702.1"/>
    <property type="match status" value="1"/>
</dbReference>
<dbReference type="GO" id="GO:0005829">
    <property type="term" value="C:cytosol"/>
    <property type="evidence" value="ECO:0007669"/>
    <property type="project" value="TreeGrafter"/>
</dbReference>
<dbReference type="FunFam" id="3.30.70.260:FF:000004">
    <property type="entry name" value="Ribose-5-phosphate isomerase A"/>
    <property type="match status" value="1"/>
</dbReference>
<comment type="function">
    <text evidence="3">Catalyzes the reversible conversion of ribose-5-phosphate to ribulose 5-phosphate.</text>
</comment>
<accession>A0A1I5CWR7</accession>
<dbReference type="FunFam" id="3.40.50.1360:FF:000001">
    <property type="entry name" value="Ribose-5-phosphate isomerase A"/>
    <property type="match status" value="1"/>
</dbReference>
<feature type="active site" description="Proton acceptor" evidence="3">
    <location>
        <position position="103"/>
    </location>
</feature>
<protein>
    <recommendedName>
        <fullName evidence="3">Ribose-5-phosphate isomerase A</fullName>
        <ecNumber evidence="3">5.3.1.6</ecNumber>
    </recommendedName>
    <alternativeName>
        <fullName evidence="3">Phosphoriboisomerase A</fullName>
        <shortName evidence="3">PRI</shortName>
    </alternativeName>
</protein>
<feature type="binding site" evidence="3">
    <location>
        <begin position="28"/>
        <end position="31"/>
    </location>
    <ligand>
        <name>substrate</name>
    </ligand>
</feature>
<comment type="pathway">
    <text evidence="3">Carbohydrate degradation; pentose phosphate pathway; D-ribose 5-phosphate from D-ribulose 5-phosphate (non-oxidative stage): step 1/1.</text>
</comment>
<dbReference type="Pfam" id="PF06026">
    <property type="entry name" value="Rib_5-P_isom_A"/>
    <property type="match status" value="1"/>
</dbReference>
<dbReference type="InterPro" id="IPR037171">
    <property type="entry name" value="NagB/RpiA_transferase-like"/>
</dbReference>
<dbReference type="Proteomes" id="UP000199011">
    <property type="component" value="Unassembled WGS sequence"/>
</dbReference>
<evidence type="ECO:0000313" key="5">
    <source>
        <dbReference type="Proteomes" id="UP000199011"/>
    </source>
</evidence>
<feature type="binding site" evidence="3">
    <location>
        <begin position="81"/>
        <end position="84"/>
    </location>
    <ligand>
        <name>substrate</name>
    </ligand>
</feature>
<comment type="subunit">
    <text evidence="3">Homodimer.</text>
</comment>
<keyword evidence="5" id="KW-1185">Reference proteome</keyword>
<dbReference type="UniPathway" id="UPA00115">
    <property type="reaction ID" value="UER00412"/>
</dbReference>
<dbReference type="NCBIfam" id="TIGR00021">
    <property type="entry name" value="rpiA"/>
    <property type="match status" value="1"/>
</dbReference>
<keyword evidence="2 3" id="KW-0413">Isomerase</keyword>
<dbReference type="GO" id="GO:0009052">
    <property type="term" value="P:pentose-phosphate shunt, non-oxidative branch"/>
    <property type="evidence" value="ECO:0007669"/>
    <property type="project" value="UniProtKB-UniRule"/>
</dbReference>
<dbReference type="AlphaFoldDB" id="A0A1I5CWR7"/>
<feature type="binding site" evidence="3">
    <location>
        <begin position="94"/>
        <end position="97"/>
    </location>
    <ligand>
        <name>substrate</name>
    </ligand>
</feature>
<organism evidence="4 5">
    <name type="scientific">Xenorhabdus japonica</name>
    <dbReference type="NCBI Taxonomy" id="53341"/>
    <lineage>
        <taxon>Bacteria</taxon>
        <taxon>Pseudomonadati</taxon>
        <taxon>Pseudomonadota</taxon>
        <taxon>Gammaproteobacteria</taxon>
        <taxon>Enterobacterales</taxon>
        <taxon>Morganellaceae</taxon>
        <taxon>Xenorhabdus</taxon>
    </lineage>
</organism>
<comment type="similarity">
    <text evidence="3">Belongs to the ribose 5-phosphate isomerase family.</text>
</comment>
<gene>
    <name evidence="3" type="primary">rpiA</name>
    <name evidence="4" type="ORF">SAMN05421579_13122</name>
</gene>
<feature type="binding site" evidence="3">
    <location>
        <position position="121"/>
    </location>
    <ligand>
        <name>substrate</name>
    </ligand>
</feature>